<dbReference type="RefSeq" id="WP_212010927.1">
    <property type="nucleotide sequence ID" value="NZ_JAAFYZ010000070.1"/>
</dbReference>
<evidence type="ECO:0008006" key="6">
    <source>
        <dbReference type="Google" id="ProtNLM"/>
    </source>
</evidence>
<proteinExistence type="predicted"/>
<keyword evidence="3" id="KW-0732">Signal</keyword>
<feature type="region of interest" description="Disordered" evidence="1">
    <location>
        <begin position="33"/>
        <end position="58"/>
    </location>
</feature>
<evidence type="ECO:0000256" key="3">
    <source>
        <dbReference type="SAM" id="SignalP"/>
    </source>
</evidence>
<evidence type="ECO:0000256" key="1">
    <source>
        <dbReference type="SAM" id="MobiDB-lite"/>
    </source>
</evidence>
<sequence>MADHTNVRGRTGLALILTLLMLFAAACKSTADSGSSSSSSSGGTSAVASATPSHDATKVCGTPPCERFVSRGDTKTLASTLTDHPILSTVALHAAVVVLCGGILCLLGEGVSMEYVNRAAKDAVAQHACLMVSILPDSSKWKLVSLSASNQSPYCTD</sequence>
<organism evidence="4 5">
    <name type="scientific">Catenulispora pinistramenti</name>
    <dbReference type="NCBI Taxonomy" id="2705254"/>
    <lineage>
        <taxon>Bacteria</taxon>
        <taxon>Bacillati</taxon>
        <taxon>Actinomycetota</taxon>
        <taxon>Actinomycetes</taxon>
        <taxon>Catenulisporales</taxon>
        <taxon>Catenulisporaceae</taxon>
        <taxon>Catenulispora</taxon>
    </lineage>
</organism>
<reference evidence="4 5" key="1">
    <citation type="submission" date="2020-02" db="EMBL/GenBank/DDBJ databases">
        <title>Acidophilic actinobacteria isolated from forest soil.</title>
        <authorList>
            <person name="Golinska P."/>
        </authorList>
    </citation>
    <scope>NUCLEOTIDE SEQUENCE [LARGE SCALE GENOMIC DNA]</scope>
    <source>
        <strain evidence="4 5">NL8</strain>
    </source>
</reference>
<feature type="compositionally biased region" description="Low complexity" evidence="1">
    <location>
        <begin position="33"/>
        <end position="53"/>
    </location>
</feature>
<accession>A0ABS5KTJ3</accession>
<evidence type="ECO:0000256" key="2">
    <source>
        <dbReference type="SAM" id="Phobius"/>
    </source>
</evidence>
<dbReference type="EMBL" id="JAAFYZ010000070">
    <property type="protein sequence ID" value="MBS2549366.1"/>
    <property type="molecule type" value="Genomic_DNA"/>
</dbReference>
<keyword evidence="5" id="KW-1185">Reference proteome</keyword>
<protein>
    <recommendedName>
        <fullName evidence="6">Lipoprotein</fullName>
    </recommendedName>
</protein>
<keyword evidence="2" id="KW-0472">Membrane</keyword>
<gene>
    <name evidence="4" type="ORF">KGQ19_21110</name>
</gene>
<keyword evidence="2" id="KW-0812">Transmembrane</keyword>
<comment type="caution">
    <text evidence="4">The sequence shown here is derived from an EMBL/GenBank/DDBJ whole genome shotgun (WGS) entry which is preliminary data.</text>
</comment>
<keyword evidence="2" id="KW-1133">Transmembrane helix</keyword>
<dbReference type="Proteomes" id="UP000730482">
    <property type="component" value="Unassembled WGS sequence"/>
</dbReference>
<name>A0ABS5KTJ3_9ACTN</name>
<feature type="transmembrane region" description="Helical" evidence="2">
    <location>
        <begin position="86"/>
        <end position="108"/>
    </location>
</feature>
<evidence type="ECO:0000313" key="5">
    <source>
        <dbReference type="Proteomes" id="UP000730482"/>
    </source>
</evidence>
<evidence type="ECO:0000313" key="4">
    <source>
        <dbReference type="EMBL" id="MBS2549366.1"/>
    </source>
</evidence>
<feature type="signal peptide" evidence="3">
    <location>
        <begin position="1"/>
        <end position="31"/>
    </location>
</feature>
<feature type="chain" id="PRO_5046229185" description="Lipoprotein" evidence="3">
    <location>
        <begin position="32"/>
        <end position="157"/>
    </location>
</feature>